<dbReference type="PANTHER" id="PTHR38776:SF1">
    <property type="entry name" value="MLTA-INTERACTING PROTEIN-RELATED"/>
    <property type="match status" value="1"/>
</dbReference>
<gene>
    <name evidence="7" type="ORF">CAL15_12975</name>
</gene>
<evidence type="ECO:0008006" key="9">
    <source>
        <dbReference type="Google" id="ProtNLM"/>
    </source>
</evidence>
<protein>
    <recommendedName>
        <fullName evidence="9">Structural protein MipA</fullName>
    </recommendedName>
</protein>
<comment type="subcellular location">
    <subcellularLocation>
        <location evidence="1">Cell outer membrane</location>
    </subcellularLocation>
</comment>
<dbReference type="AlphaFoldDB" id="A0A1W6ZCU9"/>
<evidence type="ECO:0000256" key="1">
    <source>
        <dbReference type="ARBA" id="ARBA00004442"/>
    </source>
</evidence>
<dbReference type="PANTHER" id="PTHR38776">
    <property type="entry name" value="MLTA-INTERACTING PROTEIN-RELATED"/>
    <property type="match status" value="1"/>
</dbReference>
<dbReference type="Pfam" id="PF06629">
    <property type="entry name" value="MipA"/>
    <property type="match status" value="1"/>
</dbReference>
<feature type="signal peptide" evidence="6">
    <location>
        <begin position="1"/>
        <end position="41"/>
    </location>
</feature>
<proteinExistence type="inferred from homology"/>
<evidence type="ECO:0000313" key="8">
    <source>
        <dbReference type="Proteomes" id="UP000194161"/>
    </source>
</evidence>
<evidence type="ECO:0000256" key="6">
    <source>
        <dbReference type="SAM" id="SignalP"/>
    </source>
</evidence>
<name>A0A1W6ZCU9_9BORD</name>
<dbReference type="STRING" id="463040.CAL15_12975"/>
<accession>A0A1W6ZCU9</accession>
<reference evidence="7 8" key="1">
    <citation type="submission" date="2017-05" db="EMBL/GenBank/DDBJ databases">
        <title>Complete and WGS of Bordetella genogroups.</title>
        <authorList>
            <person name="Spilker T."/>
            <person name="LiPuma J."/>
        </authorList>
    </citation>
    <scope>NUCLEOTIDE SEQUENCE [LARGE SCALE GENOMIC DNA]</scope>
    <source>
        <strain evidence="7 8">AU7206</strain>
    </source>
</reference>
<keyword evidence="3 6" id="KW-0732">Signal</keyword>
<comment type="similarity">
    <text evidence="2">Belongs to the MipA/OmpV family.</text>
</comment>
<evidence type="ECO:0000256" key="3">
    <source>
        <dbReference type="ARBA" id="ARBA00022729"/>
    </source>
</evidence>
<sequence length="287" mass="31113">MAPSLNRACIAMATMPAFPRGRVYPLALAMASATFCVPASAQTAANESATPDIELGSPGASRWGLGVAASASQSPYRGDGSNFGGLPLLYYENAWFRFLGTSAALKAPTWRLGANNAVSFEGVVKYDGAGYDEDDSSALDGMDERKGGFWAGGAIAWSNPIARLSASWMTDISSESEGRLFELKLDRRFDFGRLSLTPRLQAQWLDGKYVDYYFGVRAHEALANRPRYEGGSGVAQGAGLRMDYRFDGHHAVFLDLAVTRLPDEIKDSPIVDRSTVSRATVGYLYRF</sequence>
<evidence type="ECO:0000256" key="4">
    <source>
        <dbReference type="ARBA" id="ARBA00023136"/>
    </source>
</evidence>
<evidence type="ECO:0000256" key="5">
    <source>
        <dbReference type="ARBA" id="ARBA00023237"/>
    </source>
</evidence>
<keyword evidence="5" id="KW-0998">Cell outer membrane</keyword>
<evidence type="ECO:0000313" key="7">
    <source>
        <dbReference type="EMBL" id="ARP95216.1"/>
    </source>
</evidence>
<dbReference type="KEGG" id="bgm:CAL15_12975"/>
<keyword evidence="4" id="KW-0472">Membrane</keyword>
<evidence type="ECO:0000256" key="2">
    <source>
        <dbReference type="ARBA" id="ARBA00005722"/>
    </source>
</evidence>
<organism evidence="7 8">
    <name type="scientific">Bordetella genomosp. 13</name>
    <dbReference type="NCBI Taxonomy" id="463040"/>
    <lineage>
        <taxon>Bacteria</taxon>
        <taxon>Pseudomonadati</taxon>
        <taxon>Pseudomonadota</taxon>
        <taxon>Betaproteobacteria</taxon>
        <taxon>Burkholderiales</taxon>
        <taxon>Alcaligenaceae</taxon>
        <taxon>Bordetella</taxon>
    </lineage>
</organism>
<dbReference type="InterPro" id="IPR010583">
    <property type="entry name" value="MipA"/>
</dbReference>
<dbReference type="GO" id="GO:0009252">
    <property type="term" value="P:peptidoglycan biosynthetic process"/>
    <property type="evidence" value="ECO:0007669"/>
    <property type="project" value="TreeGrafter"/>
</dbReference>
<dbReference type="EMBL" id="CP021111">
    <property type="protein sequence ID" value="ARP95216.1"/>
    <property type="molecule type" value="Genomic_DNA"/>
</dbReference>
<dbReference type="Proteomes" id="UP000194161">
    <property type="component" value="Chromosome"/>
</dbReference>
<keyword evidence="8" id="KW-1185">Reference proteome</keyword>
<feature type="chain" id="PRO_5013366303" description="Structural protein MipA" evidence="6">
    <location>
        <begin position="42"/>
        <end position="287"/>
    </location>
</feature>
<dbReference type="GO" id="GO:0009279">
    <property type="term" value="C:cell outer membrane"/>
    <property type="evidence" value="ECO:0007669"/>
    <property type="project" value="UniProtKB-SubCell"/>
</dbReference>